<name>A0A6A5QFM9_AMPQU</name>
<dbReference type="Proteomes" id="UP000800096">
    <property type="component" value="Unassembled WGS sequence"/>
</dbReference>
<dbReference type="EMBL" id="ML979139">
    <property type="protein sequence ID" value="KAF1912907.1"/>
    <property type="molecule type" value="Genomic_DNA"/>
</dbReference>
<evidence type="ECO:0000313" key="2">
    <source>
        <dbReference type="Proteomes" id="UP000800096"/>
    </source>
</evidence>
<evidence type="ECO:0000313" key="1">
    <source>
        <dbReference type="EMBL" id="KAF1912907.1"/>
    </source>
</evidence>
<dbReference type="OrthoDB" id="428159at2759"/>
<keyword evidence="2" id="KW-1185">Reference proteome</keyword>
<sequence>MTSYLSRNAVKCELGNIVFLSSLPVGAGNEQYTSYLNGAWLRSQAQSREVGEVTGNADLYSVSPPTYTQSITEHEMKVAADRLKDDKPQETYKTAQREPIGFAFSHALSEHSDPLRPSTPLQVTQELARGNFPLDPTEHAPTLTHYLTEASSTVSLVGARTCDILRDCPVIWLVRNNKMAVSPLQAVALVKEGLMNPRHLELDCISAIMLGVYVYLNNITLGFATRPIELNRQATPLLPQPQSIQQRVYSDGAANTTQKPAAQVSIETGKGMLRIPTASFKTPVQLYNGMSRAFSDCPKVWSEEVREYENVTGLKSGLVVSAKGAQHDGGLGFATGCGKGFGHVMFGIYKEIRNIKLADDDSCPADSVQDLGEVEYASANLSDNLYIVRL</sequence>
<dbReference type="AlphaFoldDB" id="A0A6A5QFM9"/>
<gene>
    <name evidence="1" type="ORF">BDU57DRAFT_559113</name>
</gene>
<organism evidence="1 2">
    <name type="scientific">Ampelomyces quisqualis</name>
    <name type="common">Powdery mildew agent</name>
    <dbReference type="NCBI Taxonomy" id="50730"/>
    <lineage>
        <taxon>Eukaryota</taxon>
        <taxon>Fungi</taxon>
        <taxon>Dikarya</taxon>
        <taxon>Ascomycota</taxon>
        <taxon>Pezizomycotina</taxon>
        <taxon>Dothideomycetes</taxon>
        <taxon>Pleosporomycetidae</taxon>
        <taxon>Pleosporales</taxon>
        <taxon>Pleosporineae</taxon>
        <taxon>Phaeosphaeriaceae</taxon>
        <taxon>Ampelomyces</taxon>
    </lineage>
</organism>
<reference evidence="1" key="1">
    <citation type="journal article" date="2020" name="Stud. Mycol.">
        <title>101 Dothideomycetes genomes: a test case for predicting lifestyles and emergence of pathogens.</title>
        <authorList>
            <person name="Haridas S."/>
            <person name="Albert R."/>
            <person name="Binder M."/>
            <person name="Bloem J."/>
            <person name="Labutti K."/>
            <person name="Salamov A."/>
            <person name="Andreopoulos B."/>
            <person name="Baker S."/>
            <person name="Barry K."/>
            <person name="Bills G."/>
            <person name="Bluhm B."/>
            <person name="Cannon C."/>
            <person name="Castanera R."/>
            <person name="Culley D."/>
            <person name="Daum C."/>
            <person name="Ezra D."/>
            <person name="Gonzalez J."/>
            <person name="Henrissat B."/>
            <person name="Kuo A."/>
            <person name="Liang C."/>
            <person name="Lipzen A."/>
            <person name="Lutzoni F."/>
            <person name="Magnuson J."/>
            <person name="Mondo S."/>
            <person name="Nolan M."/>
            <person name="Ohm R."/>
            <person name="Pangilinan J."/>
            <person name="Park H.-J."/>
            <person name="Ramirez L."/>
            <person name="Alfaro M."/>
            <person name="Sun H."/>
            <person name="Tritt A."/>
            <person name="Yoshinaga Y."/>
            <person name="Zwiers L.-H."/>
            <person name="Turgeon B."/>
            <person name="Goodwin S."/>
            <person name="Spatafora J."/>
            <person name="Crous P."/>
            <person name="Grigoriev I."/>
        </authorList>
    </citation>
    <scope>NUCLEOTIDE SEQUENCE</scope>
    <source>
        <strain evidence="1">HMLAC05119</strain>
    </source>
</reference>
<accession>A0A6A5QFM9</accession>
<protein>
    <submittedName>
        <fullName evidence="1">Uncharacterized protein</fullName>
    </submittedName>
</protein>
<proteinExistence type="predicted"/>